<geneLocation type="plasmid" evidence="1">
    <name>1</name>
</geneLocation>
<protein>
    <submittedName>
        <fullName evidence="2">Uncharacterized protein</fullName>
    </submittedName>
</protein>
<dbReference type="EMBL" id="UWOC01000077">
    <property type="protein sequence ID" value="VCU07845.1"/>
    <property type="molecule type" value="Genomic_DNA"/>
</dbReference>
<accession>A0A3S4BCT1</accession>
<reference evidence="2" key="1">
    <citation type="submission" date="2018-10" db="EMBL/GenBank/DDBJ databases">
        <authorList>
            <person name="Peiro R."/>
            <person name="Begona"/>
            <person name="Cbmso G."/>
            <person name="Lopez M."/>
            <person name="Gonzalez S."/>
            <person name="Sacristan E."/>
            <person name="Castillo E."/>
        </authorList>
    </citation>
    <scope>NUCLEOTIDE SEQUENCE</scope>
    <source>
        <strain evidence="2">Rhod_genome</strain>
        <strain evidence="1">Rhod_plasmid</strain>
        <plasmid evidence="1">1</plasmid>
    </source>
</reference>
<name>A0A3S4BCT1_9BRAD</name>
<gene>
    <name evidence="2" type="ORF">RHODGE_RHODGE_00995</name>
    <name evidence="1" type="ORF">RHODPL_RHODPL_00064</name>
</gene>
<evidence type="ECO:0000313" key="2">
    <source>
        <dbReference type="EMBL" id="VCU07845.1"/>
    </source>
</evidence>
<dbReference type="Proteomes" id="UP000289200">
    <property type="component" value="Unassembled WGS sequence"/>
</dbReference>
<organism evidence="2 3">
    <name type="scientific">Rhodoplanes serenus</name>
    <dbReference type="NCBI Taxonomy" id="200615"/>
    <lineage>
        <taxon>Bacteria</taxon>
        <taxon>Pseudomonadati</taxon>
        <taxon>Pseudomonadota</taxon>
        <taxon>Alphaproteobacteria</taxon>
        <taxon>Hyphomicrobiales</taxon>
        <taxon>Nitrobacteraceae</taxon>
        <taxon>Rhodoplanes</taxon>
    </lineage>
</organism>
<sequence length="33" mass="3633">MTTTQTKPTYTAQPLGIEQALAQLIRDLAAMKK</sequence>
<keyword evidence="3" id="KW-1185">Reference proteome</keyword>
<keyword evidence="1" id="KW-0614">Plasmid</keyword>
<proteinExistence type="predicted"/>
<dbReference type="EMBL" id="LR026982">
    <property type="protein sequence ID" value="VCU06616.1"/>
    <property type="molecule type" value="Genomic_DNA"/>
</dbReference>
<reference evidence="3" key="2">
    <citation type="submission" date="2018-10" db="EMBL/GenBank/DDBJ databases">
        <authorList>
            <person name="Peiro R."/>
            <person name="Begona"/>
            <person name="Cbmso G."/>
            <person name="Lopez M."/>
            <person name="Gonzalez S."/>
            <person name="Sacristan E."/>
            <person name="Castillo E."/>
        </authorList>
    </citation>
    <scope>NUCLEOTIDE SEQUENCE [LARGE SCALE GENOMIC DNA]</scope>
</reference>
<dbReference type="AlphaFoldDB" id="A0A3S4BCT1"/>
<evidence type="ECO:0000313" key="3">
    <source>
        <dbReference type="Proteomes" id="UP000289200"/>
    </source>
</evidence>
<evidence type="ECO:0000313" key="1">
    <source>
        <dbReference type="EMBL" id="VCU06616.1"/>
    </source>
</evidence>